<sequence length="748" mass="84683">MLATLRSLTSRSSRRHKKSSAASVDLGKEYNQTRESIVFDLDICHDSTSVGAGQSLLKAYDASTVENAGPSTGILAKSHHNIFNNVNLIESHHHFDGTHAAIQALDQRRMAGAEFDSSARHPAPQCHPQTRVELRNRIDDWLDGSLKSRSSSMLWVTGSAGVGKTAVAQTVAQRCNETGRLGGTFFFSRPGERNDPERVIPTLAHQFAIRIPDYRKIIAHILMHDSTILEKDVESQFRKLISEPFALMKRQNTTWVIILDGLDECQGSDAQIGLIELISAYIRNSDASNPTLWLICSRPEWQFRQLFSNSEFMEFCIREEILIDSRSSRADVSFALEAGFQGIRGRYWDVFSPTGAETWPSVRQLRELSLIASGLFIFASTVLQFVGDAGFGDPVSRLETCLAFLRSPENSSCMNPLYALDLLYGRVLADVPSEIAPVTITILGFHILQPDNRMPARAVANFLCLDQRTFYKALRMLHSILFIPDPDEAGTQRLRIHHTSLIDFLRNEDRSGKFSLKYGKAEASIAVQSIKWYNHYLQLECKLRESAHENCNLGLPDISWPDSQRDNVPAQYSRLQNFAKRNCWKLCHGVSNENLSLVTNELLSFNFCHMRSVVDAINFSRFLSRLSEVRENGGLIRTRPVNVLDRKLLRGYSFEIARRPQTLNQIETKVNGGRLRAEYHVSSVHTLVPMWNAVKTDWHWRPIGSWVDKNISMTGVFWLGNGDRTCVVTEYYRFIPEEPELLGMIEDV</sequence>
<dbReference type="PANTHER" id="PTHR10039:SF14">
    <property type="entry name" value="NACHT DOMAIN-CONTAINING PROTEIN"/>
    <property type="match status" value="1"/>
</dbReference>
<accession>A0AAD5VPP9</accession>
<comment type="caution">
    <text evidence="4">The sequence shown here is derived from an EMBL/GenBank/DDBJ whole genome shotgun (WGS) entry which is preliminary data.</text>
</comment>
<evidence type="ECO:0000256" key="2">
    <source>
        <dbReference type="SAM" id="MobiDB-lite"/>
    </source>
</evidence>
<name>A0AAD5VPP9_9AGAR</name>
<reference evidence="4" key="1">
    <citation type="submission" date="2022-07" db="EMBL/GenBank/DDBJ databases">
        <title>Genome Sequence of Leucocoprinus birnbaumii.</title>
        <authorList>
            <person name="Buettner E."/>
        </authorList>
    </citation>
    <scope>NUCLEOTIDE SEQUENCE</scope>
    <source>
        <strain evidence="4">VT141</strain>
    </source>
</reference>
<dbReference type="InterPro" id="IPR056884">
    <property type="entry name" value="NPHP3-like_N"/>
</dbReference>
<gene>
    <name evidence="4" type="ORF">NP233_g7232</name>
</gene>
<evidence type="ECO:0000313" key="5">
    <source>
        <dbReference type="Proteomes" id="UP001213000"/>
    </source>
</evidence>
<organism evidence="4 5">
    <name type="scientific">Leucocoprinus birnbaumii</name>
    <dbReference type="NCBI Taxonomy" id="56174"/>
    <lineage>
        <taxon>Eukaryota</taxon>
        <taxon>Fungi</taxon>
        <taxon>Dikarya</taxon>
        <taxon>Basidiomycota</taxon>
        <taxon>Agaricomycotina</taxon>
        <taxon>Agaricomycetes</taxon>
        <taxon>Agaricomycetidae</taxon>
        <taxon>Agaricales</taxon>
        <taxon>Agaricineae</taxon>
        <taxon>Agaricaceae</taxon>
        <taxon>Leucocoprinus</taxon>
    </lineage>
</organism>
<dbReference type="PROSITE" id="PS50837">
    <property type="entry name" value="NACHT"/>
    <property type="match status" value="1"/>
</dbReference>
<evidence type="ECO:0000313" key="4">
    <source>
        <dbReference type="EMBL" id="KAJ3566069.1"/>
    </source>
</evidence>
<evidence type="ECO:0000256" key="1">
    <source>
        <dbReference type="ARBA" id="ARBA00022737"/>
    </source>
</evidence>
<dbReference type="Pfam" id="PF24883">
    <property type="entry name" value="NPHP3_N"/>
    <property type="match status" value="1"/>
</dbReference>
<dbReference type="EMBL" id="JANIEX010000515">
    <property type="protein sequence ID" value="KAJ3566069.1"/>
    <property type="molecule type" value="Genomic_DNA"/>
</dbReference>
<dbReference type="PANTHER" id="PTHR10039">
    <property type="entry name" value="AMELOGENIN"/>
    <property type="match status" value="1"/>
</dbReference>
<dbReference type="AlphaFoldDB" id="A0AAD5VPP9"/>
<feature type="region of interest" description="Disordered" evidence="2">
    <location>
        <begin position="1"/>
        <end position="24"/>
    </location>
</feature>
<evidence type="ECO:0000259" key="3">
    <source>
        <dbReference type="PROSITE" id="PS50837"/>
    </source>
</evidence>
<feature type="domain" description="NACHT" evidence="3">
    <location>
        <begin position="152"/>
        <end position="299"/>
    </location>
</feature>
<protein>
    <recommendedName>
        <fullName evidence="3">NACHT domain-containing protein</fullName>
    </recommendedName>
</protein>
<dbReference type="InterPro" id="IPR027417">
    <property type="entry name" value="P-loop_NTPase"/>
</dbReference>
<dbReference type="Gene3D" id="3.40.50.300">
    <property type="entry name" value="P-loop containing nucleotide triphosphate hydrolases"/>
    <property type="match status" value="1"/>
</dbReference>
<dbReference type="SUPFAM" id="SSF52540">
    <property type="entry name" value="P-loop containing nucleoside triphosphate hydrolases"/>
    <property type="match status" value="1"/>
</dbReference>
<proteinExistence type="predicted"/>
<feature type="compositionally biased region" description="Low complexity" evidence="2">
    <location>
        <begin position="1"/>
        <end position="11"/>
    </location>
</feature>
<dbReference type="InterPro" id="IPR007111">
    <property type="entry name" value="NACHT_NTPase"/>
</dbReference>
<dbReference type="Proteomes" id="UP001213000">
    <property type="component" value="Unassembled WGS sequence"/>
</dbReference>
<keyword evidence="1" id="KW-0677">Repeat</keyword>
<keyword evidence="5" id="KW-1185">Reference proteome</keyword>